<dbReference type="AlphaFoldDB" id="A0AB39BG61"/>
<dbReference type="SUPFAM" id="SSF56112">
    <property type="entry name" value="Protein kinase-like (PK-like)"/>
    <property type="match status" value="1"/>
</dbReference>
<dbReference type="InterPro" id="IPR002575">
    <property type="entry name" value="Aminoglycoside_PTrfase"/>
</dbReference>
<proteinExistence type="predicted"/>
<dbReference type="Gene3D" id="3.90.1200.10">
    <property type="match status" value="1"/>
</dbReference>
<dbReference type="Pfam" id="PF01636">
    <property type="entry name" value="APH"/>
    <property type="match status" value="1"/>
</dbReference>
<feature type="domain" description="Aminoglycoside phosphotransferase" evidence="1">
    <location>
        <begin position="51"/>
        <end position="234"/>
    </location>
</feature>
<dbReference type="RefSeq" id="WP_368497725.1">
    <property type="nucleotide sequence ID" value="NZ_CP162511.1"/>
</dbReference>
<evidence type="ECO:0000259" key="1">
    <source>
        <dbReference type="Pfam" id="PF01636"/>
    </source>
</evidence>
<dbReference type="InterPro" id="IPR011009">
    <property type="entry name" value="Kinase-like_dom_sf"/>
</dbReference>
<accession>A0AB39BG61</accession>
<sequence length="305" mass="33221">MDGGARGWPDLPDSVRKELASAGIAGGDSFFPAAGGYTDGIIGLLDDEIFVKAVPEDDPAARDYLTEARVSAALGSGIPTPSLRLATQNDGWVALAFEIARGDHAAEPWEGRQLRLVLDAVDQIEDALTPSPVDQLPTVAERMRGRCSTWGRLRDDGTHGALTRASLSSWEGAHLDQLADLESRAETLFEGDTLLHFDLRHDNIFIDGDSVTFVDWGRACTGPGWVDVVCMLLESEVAESHLDTLFLSTRRGTSADPEGVDAFLTILASYWRYSATLPTPGSPGLQERRARSRDATLRWLSQRWD</sequence>
<dbReference type="EMBL" id="CP162511">
    <property type="protein sequence ID" value="XDI05339.1"/>
    <property type="molecule type" value="Genomic_DNA"/>
</dbReference>
<organism evidence="2">
    <name type="scientific">Herbiconiux sp. A18JL235</name>
    <dbReference type="NCBI Taxonomy" id="3152363"/>
    <lineage>
        <taxon>Bacteria</taxon>
        <taxon>Bacillati</taxon>
        <taxon>Actinomycetota</taxon>
        <taxon>Actinomycetes</taxon>
        <taxon>Micrococcales</taxon>
        <taxon>Microbacteriaceae</taxon>
        <taxon>Herbiconiux</taxon>
    </lineage>
</organism>
<protein>
    <submittedName>
        <fullName evidence="2">Phosphotransferase family protein</fullName>
    </submittedName>
</protein>
<gene>
    <name evidence="2" type="ORF">ABFY20_18780</name>
</gene>
<name>A0AB39BG61_9MICO</name>
<evidence type="ECO:0000313" key="2">
    <source>
        <dbReference type="EMBL" id="XDI05339.1"/>
    </source>
</evidence>
<reference evidence="2" key="1">
    <citation type="submission" date="2024-05" db="EMBL/GenBank/DDBJ databases">
        <title>Herbiconiux sp. A18JL235.</title>
        <authorList>
            <person name="Zhang G."/>
        </authorList>
    </citation>
    <scope>NUCLEOTIDE SEQUENCE</scope>
    <source>
        <strain evidence="2">A18JL235</strain>
    </source>
</reference>